<dbReference type="OMA" id="AENEFLM"/>
<dbReference type="Pfam" id="PF08506">
    <property type="entry name" value="Cse1"/>
    <property type="match status" value="1"/>
</dbReference>
<evidence type="ECO:0000256" key="4">
    <source>
        <dbReference type="ARBA" id="ARBA00022448"/>
    </source>
</evidence>
<evidence type="ECO:0000256" key="7">
    <source>
        <dbReference type="ARBA" id="ARBA00023242"/>
    </source>
</evidence>
<dbReference type="InterPro" id="IPR005043">
    <property type="entry name" value="XPO2_C"/>
</dbReference>
<organism evidence="9 10">
    <name type="scientific">Protomyces lactucae-debilis</name>
    <dbReference type="NCBI Taxonomy" id="2754530"/>
    <lineage>
        <taxon>Eukaryota</taxon>
        <taxon>Fungi</taxon>
        <taxon>Dikarya</taxon>
        <taxon>Ascomycota</taxon>
        <taxon>Taphrinomycotina</taxon>
        <taxon>Taphrinomycetes</taxon>
        <taxon>Taphrinales</taxon>
        <taxon>Protomycetaceae</taxon>
        <taxon>Protomyces</taxon>
    </lineage>
</organism>
<dbReference type="GO" id="GO:0006611">
    <property type="term" value="P:protein export from nucleus"/>
    <property type="evidence" value="ECO:0007669"/>
    <property type="project" value="TreeGrafter"/>
</dbReference>
<name>A0A1Y2FPM0_PROLT</name>
<evidence type="ECO:0000256" key="2">
    <source>
        <dbReference type="ARBA" id="ARBA00004496"/>
    </source>
</evidence>
<dbReference type="Gene3D" id="1.25.10.10">
    <property type="entry name" value="Leucine-rich Repeat Variant"/>
    <property type="match status" value="1"/>
</dbReference>
<dbReference type="Pfam" id="PF03378">
    <property type="entry name" value="CAS_CSE1"/>
    <property type="match status" value="1"/>
</dbReference>
<dbReference type="GO" id="GO:0005829">
    <property type="term" value="C:cytosol"/>
    <property type="evidence" value="ECO:0007669"/>
    <property type="project" value="TreeGrafter"/>
</dbReference>
<dbReference type="InterPro" id="IPR013713">
    <property type="entry name" value="XPO2_central"/>
</dbReference>
<dbReference type="PANTHER" id="PTHR10997">
    <property type="entry name" value="IMPORTIN-7, 8, 11"/>
    <property type="match status" value="1"/>
</dbReference>
<evidence type="ECO:0000313" key="10">
    <source>
        <dbReference type="Proteomes" id="UP000193685"/>
    </source>
</evidence>
<dbReference type="STRING" id="56484.A0A1Y2FPM0"/>
<evidence type="ECO:0000313" key="9">
    <source>
        <dbReference type="EMBL" id="ORY85547.1"/>
    </source>
</evidence>
<accession>A0A1Y2FPM0</accession>
<comment type="similarity">
    <text evidence="3">Belongs to the XPO2/CSE1 family.</text>
</comment>
<dbReference type="SUPFAM" id="SSF48371">
    <property type="entry name" value="ARM repeat"/>
    <property type="match status" value="1"/>
</dbReference>
<dbReference type="PANTHER" id="PTHR10997:SF8">
    <property type="entry name" value="EXPORTIN-2"/>
    <property type="match status" value="1"/>
</dbReference>
<dbReference type="InterPro" id="IPR011989">
    <property type="entry name" value="ARM-like"/>
</dbReference>
<dbReference type="Proteomes" id="UP000193685">
    <property type="component" value="Unassembled WGS sequence"/>
</dbReference>
<evidence type="ECO:0000256" key="3">
    <source>
        <dbReference type="ARBA" id="ARBA00008669"/>
    </source>
</evidence>
<dbReference type="RefSeq" id="XP_040727029.1">
    <property type="nucleotide sequence ID" value="XM_040866559.1"/>
</dbReference>
<dbReference type="GO" id="GO:0031267">
    <property type="term" value="F:small GTPase binding"/>
    <property type="evidence" value="ECO:0007669"/>
    <property type="project" value="InterPro"/>
</dbReference>
<reference evidence="9 10" key="1">
    <citation type="submission" date="2016-07" db="EMBL/GenBank/DDBJ databases">
        <title>Pervasive Adenine N6-methylation of Active Genes in Fungi.</title>
        <authorList>
            <consortium name="DOE Joint Genome Institute"/>
            <person name="Mondo S.J."/>
            <person name="Dannebaum R.O."/>
            <person name="Kuo R.C."/>
            <person name="Labutti K."/>
            <person name="Haridas S."/>
            <person name="Kuo A."/>
            <person name="Salamov A."/>
            <person name="Ahrendt S.R."/>
            <person name="Lipzen A."/>
            <person name="Sullivan W."/>
            <person name="Andreopoulos W.B."/>
            <person name="Clum A."/>
            <person name="Lindquist E."/>
            <person name="Daum C."/>
            <person name="Ramamoorthy G.K."/>
            <person name="Gryganskyi A."/>
            <person name="Culley D."/>
            <person name="Magnuson J.K."/>
            <person name="James T.Y."/>
            <person name="O'Malley M.A."/>
            <person name="Stajich J.E."/>
            <person name="Spatafora J.W."/>
            <person name="Visel A."/>
            <person name="Grigoriev I.V."/>
        </authorList>
    </citation>
    <scope>NUCLEOTIDE SEQUENCE [LARGE SCALE GENOMIC DNA]</scope>
    <source>
        <strain evidence="9 10">12-1054</strain>
    </source>
</reference>
<dbReference type="AlphaFoldDB" id="A0A1Y2FPM0"/>
<evidence type="ECO:0000259" key="8">
    <source>
        <dbReference type="PROSITE" id="PS50166"/>
    </source>
</evidence>
<dbReference type="GO" id="GO:0005049">
    <property type="term" value="F:nuclear export signal receptor activity"/>
    <property type="evidence" value="ECO:0007669"/>
    <property type="project" value="TreeGrafter"/>
</dbReference>
<evidence type="ECO:0000256" key="5">
    <source>
        <dbReference type="ARBA" id="ARBA00022490"/>
    </source>
</evidence>
<dbReference type="GeneID" id="63783158"/>
<feature type="domain" description="Importin N-terminal" evidence="8">
    <location>
        <begin position="21"/>
        <end position="94"/>
    </location>
</feature>
<dbReference type="GO" id="GO:0006606">
    <property type="term" value="P:protein import into nucleus"/>
    <property type="evidence" value="ECO:0007669"/>
    <property type="project" value="TreeGrafter"/>
</dbReference>
<dbReference type="GO" id="GO:0005635">
    <property type="term" value="C:nuclear envelope"/>
    <property type="evidence" value="ECO:0007669"/>
    <property type="project" value="TreeGrafter"/>
</dbReference>
<sequence>MSAEVAALLRQSFDPSTSKQAEERLRQAETQSGFASVLLEIVASTSIDLPTRQAASLFFKNYVKRNWEDDEEGQKIALSDRQLVKDNIVSFMTRMPPTLQVQVGEAVTLIADTDFPAKWDYLIDSLISQISLTDMSVTNGVLQTAHSIFKRWRSQFRSDALFTEINFVLSRFCEPFLAIFKQTDLMIDQNRNNKQALDILLQTLLLLTKVFYDLNCQDIPEFFEDHMAEFMSVLHKYLTIDLPVITAGEDDDVAGPLQKVKASICEIVELYTQRYEEIFTMLPEFVNTTWVLLTQVSLEPKDDILVSKALSSLTSVVRVPRHAQLFESEEVLKKFVELIVLPNMSLRTSDEELFEDDPIEYIRRDLEGSDSDTRRRAATEFVRSLVEKFEQKITSIVLEYVKVYLTQYAADPVSNWKSKDTAMYLISSIAVKGSTTKFGVSSTNIMVDVVEFFNVNVLGDLHAGFSERHPITKVDAIKFIHTFRNQLTKQQITSVFPMLAQHLTSPNYVVYTYAAVTVEALLTMKRDGQTLFSTLDVAPFSAELLQNLLSLIERGSSPEKLAENDFLMRCAMRVVISAQEGIATATEVTVHHLNKILAEISKNPSNPKFNHYFFECYGAVIKYVGAISKEALAQLEAMLTSPLLMILQNDTTEFIPYAFQLLAEMLEMHDTKEDLPLAYKQLLQPILTPTLWDSRGNIPALVRLLQAFVVQGPSHLVSEKLLEPVLGIYQKLIASRANDGFGFDLVESLFACVPLQALEPYAQQIFVLPLTRLSGASKTEKLASRFALFLATCASTQQLGPDFAPSILERIQPGLFAQLMRSIVLPHTSQLASPSATTKRASCGFGRMLASCSMLKQDQALWLQTLTTCLKLLELPAGAVLSDAGSLLQQQQEEETMADAALMALDEGFQASFAKLVCSAPLGTANQAYLALAQLQGSTNVDPRRFLATCLNEQLEGRDTWLALVKQQAAETVPVLQSYGLNI</sequence>
<keyword evidence="7" id="KW-0539">Nucleus</keyword>
<dbReference type="PROSITE" id="PS50166">
    <property type="entry name" value="IMPORTIN_B_NT"/>
    <property type="match status" value="1"/>
</dbReference>
<evidence type="ECO:0000256" key="1">
    <source>
        <dbReference type="ARBA" id="ARBA00004123"/>
    </source>
</evidence>
<comment type="caution">
    <text evidence="9">The sequence shown here is derived from an EMBL/GenBank/DDBJ whole genome shotgun (WGS) entry which is preliminary data.</text>
</comment>
<evidence type="ECO:0000256" key="6">
    <source>
        <dbReference type="ARBA" id="ARBA00022927"/>
    </source>
</evidence>
<keyword evidence="10" id="KW-1185">Reference proteome</keyword>
<proteinExistence type="inferred from homology"/>
<gene>
    <name evidence="9" type="ORF">BCR37DRAFT_241527</name>
</gene>
<dbReference type="Pfam" id="PF03810">
    <property type="entry name" value="IBN_N"/>
    <property type="match status" value="1"/>
</dbReference>
<keyword evidence="5" id="KW-0963">Cytoplasm</keyword>
<keyword evidence="4" id="KW-0813">Transport</keyword>
<protein>
    <submittedName>
        <fullName evidence="9">Importin-alpha re-exporter</fullName>
    </submittedName>
</protein>
<keyword evidence="6" id="KW-0653">Protein transport</keyword>
<comment type="subcellular location">
    <subcellularLocation>
        <location evidence="2">Cytoplasm</location>
    </subcellularLocation>
    <subcellularLocation>
        <location evidence="1">Nucleus</location>
    </subcellularLocation>
</comment>
<dbReference type="InterPro" id="IPR001494">
    <property type="entry name" value="Importin-beta_N"/>
</dbReference>
<dbReference type="OrthoDB" id="3268246at2759"/>
<dbReference type="InterPro" id="IPR016024">
    <property type="entry name" value="ARM-type_fold"/>
</dbReference>
<dbReference type="SMART" id="SM00913">
    <property type="entry name" value="IBN_N"/>
    <property type="match status" value="1"/>
</dbReference>
<dbReference type="EMBL" id="MCFI01000004">
    <property type="protein sequence ID" value="ORY85547.1"/>
    <property type="molecule type" value="Genomic_DNA"/>
</dbReference>